<sequence length="557" mass="60336">MAPSLTDIALGEQVIAAWTRVWGLRQLAPFTNALLGIAGGAIDNWPLQGPLSWWHWHVRLPTVLISMVWPSPLLAFSAHACNLAFLAATMPFVWDHMMWASLHDVAFVAAMLTGCFAASPWGFLAGARAQTIISYLCSAFWKLTTSFLDPRYSCGTLLVAELLSILPGSLFPPHGLATGIMLRAAPLITIVTEFAIPVLLAFCPHAGVLLGIFFHLTIFILPVNAAGGFSITCATSYFFFVPQGMVLAWENLSNSMVCTGVAGAVTAIAFAGLRGTGDVTFAIYLTFATLLVYAIFLERRNPALEMAPRAMGWKFQLFAVSLAVCHGLLGPILGLQNMGSLTMYGNVKHWGGSNHLLVPTGLLLDVFADVRAETPLFGAFAGGIVRVDTSDLPADLLRSPADATNLLPAHVRNLMKGVGNPGIFYAPYYARMASSDFFEDVDSGMDWSVQPFAVPAFELRRLLALARARGEPFMLRYTRLPREARTPGQWMRHKGPQVLVQEDPREGTARCIIDGDGPCAADELAVLPPPPRWLTASLLPYPIPLLDVNGTEIPCVS</sequence>
<feature type="transmembrane region" description="Helical" evidence="1">
    <location>
        <begin position="279"/>
        <end position="296"/>
    </location>
</feature>
<keyword evidence="3" id="KW-1185">Reference proteome</keyword>
<keyword evidence="1" id="KW-0472">Membrane</keyword>
<feature type="transmembrane region" description="Helical" evidence="1">
    <location>
        <begin position="105"/>
        <end position="124"/>
    </location>
</feature>
<name>A0A813ENA2_POLGL</name>
<keyword evidence="1" id="KW-0812">Transmembrane</keyword>
<dbReference type="EMBL" id="CAJNNV010012159">
    <property type="protein sequence ID" value="CAE8600446.1"/>
    <property type="molecule type" value="Genomic_DNA"/>
</dbReference>
<protein>
    <submittedName>
        <fullName evidence="2">Uncharacterized protein</fullName>
    </submittedName>
</protein>
<reference evidence="2" key="1">
    <citation type="submission" date="2021-02" db="EMBL/GenBank/DDBJ databases">
        <authorList>
            <person name="Dougan E. K."/>
            <person name="Rhodes N."/>
            <person name="Thang M."/>
            <person name="Chan C."/>
        </authorList>
    </citation>
    <scope>NUCLEOTIDE SEQUENCE</scope>
</reference>
<dbReference type="OrthoDB" id="431811at2759"/>
<dbReference type="OMA" id="AMACFPR"/>
<organism evidence="2 3">
    <name type="scientific">Polarella glacialis</name>
    <name type="common">Dinoflagellate</name>
    <dbReference type="NCBI Taxonomy" id="89957"/>
    <lineage>
        <taxon>Eukaryota</taxon>
        <taxon>Sar</taxon>
        <taxon>Alveolata</taxon>
        <taxon>Dinophyceae</taxon>
        <taxon>Suessiales</taxon>
        <taxon>Suessiaceae</taxon>
        <taxon>Polarella</taxon>
    </lineage>
</organism>
<feature type="transmembrane region" description="Helical" evidence="1">
    <location>
        <begin position="208"/>
        <end position="240"/>
    </location>
</feature>
<proteinExistence type="predicted"/>
<feature type="transmembrane region" description="Helical" evidence="1">
    <location>
        <begin position="184"/>
        <end position="202"/>
    </location>
</feature>
<evidence type="ECO:0000256" key="1">
    <source>
        <dbReference type="SAM" id="Phobius"/>
    </source>
</evidence>
<feature type="transmembrane region" description="Helical" evidence="1">
    <location>
        <begin position="252"/>
        <end position="273"/>
    </location>
</feature>
<accession>A0A813ENA2</accession>
<keyword evidence="1" id="KW-1133">Transmembrane helix</keyword>
<dbReference type="AlphaFoldDB" id="A0A813ENA2"/>
<gene>
    <name evidence="2" type="ORF">PGLA1383_LOCUS18775</name>
</gene>
<feature type="transmembrane region" description="Helical" evidence="1">
    <location>
        <begin position="317"/>
        <end position="335"/>
    </location>
</feature>
<evidence type="ECO:0000313" key="3">
    <source>
        <dbReference type="Proteomes" id="UP000654075"/>
    </source>
</evidence>
<feature type="transmembrane region" description="Helical" evidence="1">
    <location>
        <begin position="73"/>
        <end position="93"/>
    </location>
</feature>
<comment type="caution">
    <text evidence="2">The sequence shown here is derived from an EMBL/GenBank/DDBJ whole genome shotgun (WGS) entry which is preliminary data.</text>
</comment>
<dbReference type="Proteomes" id="UP000654075">
    <property type="component" value="Unassembled WGS sequence"/>
</dbReference>
<evidence type="ECO:0000313" key="2">
    <source>
        <dbReference type="EMBL" id="CAE8600446.1"/>
    </source>
</evidence>